<reference evidence="2 3" key="1">
    <citation type="submission" date="2019-09" db="EMBL/GenBank/DDBJ databases">
        <title>Nocardioides panacisoli sp. nov., isolated from the soil of a ginseng field.</title>
        <authorList>
            <person name="Cho C."/>
        </authorList>
    </citation>
    <scope>NUCLEOTIDE SEQUENCE [LARGE SCALE GENOMIC DNA]</scope>
    <source>
        <strain evidence="2 3">BN140041</strain>
    </source>
</reference>
<evidence type="ECO:0000256" key="1">
    <source>
        <dbReference type="SAM" id="Phobius"/>
    </source>
</evidence>
<keyword evidence="1" id="KW-0472">Membrane</keyword>
<gene>
    <name evidence="2" type="ORF">F0U47_00785</name>
</gene>
<dbReference type="AlphaFoldDB" id="A0A5B1MAP3"/>
<accession>A0A5B1MAP3</accession>
<protein>
    <submittedName>
        <fullName evidence="2">Uncharacterized protein</fullName>
    </submittedName>
</protein>
<organism evidence="2 3">
    <name type="scientific">Nocardioides antri</name>
    <dbReference type="NCBI Taxonomy" id="2607659"/>
    <lineage>
        <taxon>Bacteria</taxon>
        <taxon>Bacillati</taxon>
        <taxon>Actinomycetota</taxon>
        <taxon>Actinomycetes</taxon>
        <taxon>Propionibacteriales</taxon>
        <taxon>Nocardioidaceae</taxon>
        <taxon>Nocardioides</taxon>
    </lineage>
</organism>
<feature type="transmembrane region" description="Helical" evidence="1">
    <location>
        <begin position="205"/>
        <end position="229"/>
    </location>
</feature>
<keyword evidence="3" id="KW-1185">Reference proteome</keyword>
<keyword evidence="1" id="KW-1133">Transmembrane helix</keyword>
<proteinExistence type="predicted"/>
<evidence type="ECO:0000313" key="2">
    <source>
        <dbReference type="EMBL" id="KAA1428790.1"/>
    </source>
</evidence>
<dbReference type="EMBL" id="VUJW01000001">
    <property type="protein sequence ID" value="KAA1428790.1"/>
    <property type="molecule type" value="Genomic_DNA"/>
</dbReference>
<evidence type="ECO:0000313" key="3">
    <source>
        <dbReference type="Proteomes" id="UP000324351"/>
    </source>
</evidence>
<feature type="transmembrane region" description="Helical" evidence="1">
    <location>
        <begin position="175"/>
        <end position="193"/>
    </location>
</feature>
<dbReference type="Proteomes" id="UP000324351">
    <property type="component" value="Unassembled WGS sequence"/>
</dbReference>
<reference evidence="2 3" key="2">
    <citation type="submission" date="2019-09" db="EMBL/GenBank/DDBJ databases">
        <authorList>
            <person name="Jin C."/>
        </authorList>
    </citation>
    <scope>NUCLEOTIDE SEQUENCE [LARGE SCALE GENOMIC DNA]</scope>
    <source>
        <strain evidence="2 3">BN140041</strain>
    </source>
</reference>
<sequence length="237" mass="25719">MADRDGTREDGPGLVVGELRGYRQFDLHHDGLYPRVHAQAGPWHQELEPARCVVVPEHEAPVSGCTCGLYAWYLPGSATVALGPVSAVVAASGRCILGDRGFRAAAARIEAVALPGHVLWNPWAAARARRMLATRYPATRVYATARRMIRDHPPQDLSALGISPPADRSRGYRTAALALSAAVIVPTYALFLLPRDAIAPAMAAWWPAFVLAVVLWQAGIVWLLSRLLALQTDRPRP</sequence>
<name>A0A5B1MAP3_9ACTN</name>
<comment type="caution">
    <text evidence="2">The sequence shown here is derived from an EMBL/GenBank/DDBJ whole genome shotgun (WGS) entry which is preliminary data.</text>
</comment>
<dbReference type="RefSeq" id="WP_149748413.1">
    <property type="nucleotide sequence ID" value="NZ_VUJW01000001.1"/>
</dbReference>
<keyword evidence="1" id="KW-0812">Transmembrane</keyword>